<sequence length="270" mass="28839">MRVLSGLSLLVVVAVAVAAPSDPAVLVPQVSPTAHSVSGVSTTVSSVEDKNKPVFGGSRHTILGSEDYSVGASPDHSAFGSRPTRTATEESPRPIAGLTTSTIRPLRPTQRSGIPIPHVLREGPSALAQVGHPSLSARNSGEDAEDTTERDEEGHESSETDDNKRHPLVLQASRSRSLRNFDFRPITFPLHDPPSFQPAPLSAAYTWNKVDQDAEEVSVGGEGHPAPDLSRDTAVNFLPPDRQGMVMVEPDAEVFDLNSVVEKSNDLEFS</sequence>
<organism evidence="3 4">
    <name type="scientific">Penaeus vannamei</name>
    <name type="common">Whiteleg shrimp</name>
    <name type="synonym">Litopenaeus vannamei</name>
    <dbReference type="NCBI Taxonomy" id="6689"/>
    <lineage>
        <taxon>Eukaryota</taxon>
        <taxon>Metazoa</taxon>
        <taxon>Ecdysozoa</taxon>
        <taxon>Arthropoda</taxon>
        <taxon>Crustacea</taxon>
        <taxon>Multicrustacea</taxon>
        <taxon>Malacostraca</taxon>
        <taxon>Eumalacostraca</taxon>
        <taxon>Eucarida</taxon>
        <taxon>Decapoda</taxon>
        <taxon>Dendrobranchiata</taxon>
        <taxon>Penaeoidea</taxon>
        <taxon>Penaeidae</taxon>
        <taxon>Penaeus</taxon>
    </lineage>
</organism>
<keyword evidence="2" id="KW-0732">Signal</keyword>
<feature type="signal peptide" evidence="2">
    <location>
        <begin position="1"/>
        <end position="18"/>
    </location>
</feature>
<reference evidence="3 4" key="1">
    <citation type="submission" date="2018-04" db="EMBL/GenBank/DDBJ databases">
        <authorList>
            <person name="Zhang X."/>
            <person name="Yuan J."/>
            <person name="Li F."/>
            <person name="Xiang J."/>
        </authorList>
    </citation>
    <scope>NUCLEOTIDE SEQUENCE [LARGE SCALE GENOMIC DNA]</scope>
    <source>
        <tissue evidence="3">Muscle</tissue>
    </source>
</reference>
<feature type="compositionally biased region" description="Acidic residues" evidence="1">
    <location>
        <begin position="142"/>
        <end position="151"/>
    </location>
</feature>
<feature type="compositionally biased region" description="Low complexity" evidence="1">
    <location>
        <begin position="36"/>
        <end position="46"/>
    </location>
</feature>
<dbReference type="AlphaFoldDB" id="A0A423TBP7"/>
<evidence type="ECO:0000256" key="1">
    <source>
        <dbReference type="SAM" id="MobiDB-lite"/>
    </source>
</evidence>
<accession>A0A423TBP7</accession>
<feature type="region of interest" description="Disordered" evidence="1">
    <location>
        <begin position="35"/>
        <end position="118"/>
    </location>
</feature>
<evidence type="ECO:0000313" key="4">
    <source>
        <dbReference type="Proteomes" id="UP000283509"/>
    </source>
</evidence>
<dbReference type="Proteomes" id="UP000283509">
    <property type="component" value="Unassembled WGS sequence"/>
</dbReference>
<evidence type="ECO:0000256" key="2">
    <source>
        <dbReference type="SAM" id="SignalP"/>
    </source>
</evidence>
<keyword evidence="4" id="KW-1185">Reference proteome</keyword>
<feature type="region of interest" description="Disordered" evidence="1">
    <location>
        <begin position="131"/>
        <end position="169"/>
    </location>
</feature>
<dbReference type="OrthoDB" id="6379258at2759"/>
<feature type="compositionally biased region" description="Basic and acidic residues" evidence="1">
    <location>
        <begin position="152"/>
        <end position="165"/>
    </location>
</feature>
<protein>
    <submittedName>
        <fullName evidence="3">Uncharacterized protein</fullName>
    </submittedName>
</protein>
<reference evidence="3 4" key="2">
    <citation type="submission" date="2019-01" db="EMBL/GenBank/DDBJ databases">
        <title>The decoding of complex shrimp genome reveals the adaptation for benthos swimmer, frequently molting mechanism and breeding impact on genome.</title>
        <authorList>
            <person name="Sun Y."/>
            <person name="Gao Y."/>
            <person name="Yu Y."/>
        </authorList>
    </citation>
    <scope>NUCLEOTIDE SEQUENCE [LARGE SCALE GENOMIC DNA]</scope>
    <source>
        <tissue evidence="3">Muscle</tissue>
    </source>
</reference>
<evidence type="ECO:0000313" key="3">
    <source>
        <dbReference type="EMBL" id="ROT73832.1"/>
    </source>
</evidence>
<gene>
    <name evidence="3" type="ORF">C7M84_007705</name>
</gene>
<feature type="chain" id="PRO_5019139312" evidence="2">
    <location>
        <begin position="19"/>
        <end position="270"/>
    </location>
</feature>
<comment type="caution">
    <text evidence="3">The sequence shown here is derived from an EMBL/GenBank/DDBJ whole genome shotgun (WGS) entry which is preliminary data.</text>
</comment>
<dbReference type="EMBL" id="QCYY01001983">
    <property type="protein sequence ID" value="ROT73832.1"/>
    <property type="molecule type" value="Genomic_DNA"/>
</dbReference>
<name>A0A423TBP7_PENVA</name>
<proteinExistence type="predicted"/>